<dbReference type="Gene3D" id="3.40.50.10170">
    <property type="match status" value="1"/>
</dbReference>
<keyword evidence="3" id="KW-1185">Reference proteome</keyword>
<gene>
    <name evidence="2" type="ORF">DX914_19400</name>
</gene>
<dbReference type="InterPro" id="IPR043168">
    <property type="entry name" value="DegV_C"/>
</dbReference>
<dbReference type="AlphaFoldDB" id="A0A371JWJ9"/>
<dbReference type="Proteomes" id="UP000264492">
    <property type="component" value="Unassembled WGS sequence"/>
</dbReference>
<dbReference type="PANTHER" id="PTHR33434:SF2">
    <property type="entry name" value="FATTY ACID-BINDING PROTEIN TM_1468"/>
    <property type="match status" value="1"/>
</dbReference>
<evidence type="ECO:0000256" key="1">
    <source>
        <dbReference type="ARBA" id="ARBA00023121"/>
    </source>
</evidence>
<sequence>MRIGLVVDSACDLPSEYLQAHDIHLLPVTVRIGEAVLTDHRNPEATLHFLQTHLAERGFEAETTPFTVQQVRDLFVSQLAIDYDYVFCMTITKTRSPIYDNANQASFAILNDYKPVRMAAGNNTPFALRVIDSQNLFAAQGILPVEAVRLRDAGEGAPKIRARLENLALHTQGYLIPRDLNYIRARTRVRGDRSVSLLSATLGTMLDIKPVLHCNRGETGPVAKIKGFETAAQKLFEHCGKRVRGGLMTPTMCLSYGGELEEMRALPGYERLRDTCREHNVELFEAVMSLTSMVNIGKGGVAAGFAAEGGSKFED</sequence>
<name>A0A371JWJ9_9GAMM</name>
<keyword evidence="1" id="KW-0446">Lipid-binding</keyword>
<organism evidence="2 3">
    <name type="scientific">Lysobacter silvisoli</name>
    <dbReference type="NCBI Taxonomy" id="2293254"/>
    <lineage>
        <taxon>Bacteria</taxon>
        <taxon>Pseudomonadati</taxon>
        <taxon>Pseudomonadota</taxon>
        <taxon>Gammaproteobacteria</taxon>
        <taxon>Lysobacterales</taxon>
        <taxon>Lysobacteraceae</taxon>
        <taxon>Lysobacter</taxon>
    </lineage>
</organism>
<dbReference type="InterPro" id="IPR003797">
    <property type="entry name" value="DegV"/>
</dbReference>
<dbReference type="SUPFAM" id="SSF82549">
    <property type="entry name" value="DAK1/DegV-like"/>
    <property type="match status" value="1"/>
</dbReference>
<dbReference type="OrthoDB" id="6190387at2"/>
<accession>A0A371JWJ9</accession>
<dbReference type="EMBL" id="QTSU01000005">
    <property type="protein sequence ID" value="RDZ26028.1"/>
    <property type="molecule type" value="Genomic_DNA"/>
</dbReference>
<protein>
    <submittedName>
        <fullName evidence="2">DegV domain-containing protein</fullName>
    </submittedName>
</protein>
<dbReference type="PANTHER" id="PTHR33434">
    <property type="entry name" value="DEGV DOMAIN-CONTAINING PROTEIN DR_1986-RELATED"/>
    <property type="match status" value="1"/>
</dbReference>
<dbReference type="InterPro" id="IPR050270">
    <property type="entry name" value="DegV_domain_contain"/>
</dbReference>
<dbReference type="Gene3D" id="3.30.1180.10">
    <property type="match status" value="1"/>
</dbReference>
<comment type="caution">
    <text evidence="2">The sequence shown here is derived from an EMBL/GenBank/DDBJ whole genome shotgun (WGS) entry which is preliminary data.</text>
</comment>
<evidence type="ECO:0000313" key="3">
    <source>
        <dbReference type="Proteomes" id="UP000264492"/>
    </source>
</evidence>
<dbReference type="Pfam" id="PF02645">
    <property type="entry name" value="DegV"/>
    <property type="match status" value="1"/>
</dbReference>
<proteinExistence type="predicted"/>
<dbReference type="PROSITE" id="PS51482">
    <property type="entry name" value="DEGV"/>
    <property type="match status" value="1"/>
</dbReference>
<evidence type="ECO:0000313" key="2">
    <source>
        <dbReference type="EMBL" id="RDZ26028.1"/>
    </source>
</evidence>
<dbReference type="NCBIfam" id="TIGR00762">
    <property type="entry name" value="DegV"/>
    <property type="match status" value="1"/>
</dbReference>
<dbReference type="RefSeq" id="WP_115861929.1">
    <property type="nucleotide sequence ID" value="NZ_QTSU01000005.1"/>
</dbReference>
<reference evidence="2 3" key="1">
    <citation type="submission" date="2018-08" db="EMBL/GenBank/DDBJ databases">
        <title>Lysobacter sp. zong2l5, whole genome shotgun sequence.</title>
        <authorList>
            <person name="Zhang X."/>
            <person name="Feng G."/>
            <person name="Zhu H."/>
        </authorList>
    </citation>
    <scope>NUCLEOTIDE SEQUENCE [LARGE SCALE GENOMIC DNA]</scope>
    <source>
        <strain evidence="3">zong2l5</strain>
    </source>
</reference>
<dbReference type="GO" id="GO:0008289">
    <property type="term" value="F:lipid binding"/>
    <property type="evidence" value="ECO:0007669"/>
    <property type="project" value="UniProtKB-KW"/>
</dbReference>